<evidence type="ECO:0000256" key="1">
    <source>
        <dbReference type="SAM" id="SignalP"/>
    </source>
</evidence>
<dbReference type="AlphaFoldDB" id="A0A370WRX8"/>
<feature type="chain" id="PRO_5016944244" evidence="1">
    <location>
        <begin position="21"/>
        <end position="306"/>
    </location>
</feature>
<dbReference type="PANTHER" id="PTHR41913">
    <property type="entry name" value="DUF1684 DOMAIN-CONTAINING PROTEIN"/>
    <property type="match status" value="1"/>
</dbReference>
<dbReference type="OrthoDB" id="5493262at2"/>
<proteinExistence type="predicted"/>
<name>A0A370WRX8_9GAMM</name>
<comment type="caution">
    <text evidence="2">The sequence shown here is derived from an EMBL/GenBank/DDBJ whole genome shotgun (WGS) entry which is preliminary data.</text>
</comment>
<evidence type="ECO:0000313" key="2">
    <source>
        <dbReference type="EMBL" id="RDS78851.1"/>
    </source>
</evidence>
<dbReference type="Proteomes" id="UP000254258">
    <property type="component" value="Unassembled WGS sequence"/>
</dbReference>
<accession>A0A370WRX8</accession>
<reference evidence="2 3" key="1">
    <citation type="submission" date="2018-07" db="EMBL/GenBank/DDBJ databases">
        <title>Dyella monticola sp. nov. and Dyella psychrodurans sp. nov. isolated from monsoon evergreen broad-leaved forest soil of Dinghu Mountain, China.</title>
        <authorList>
            <person name="Gao Z."/>
            <person name="Qiu L."/>
        </authorList>
    </citation>
    <scope>NUCLEOTIDE SEQUENCE [LARGE SCALE GENOMIC DNA]</scope>
    <source>
        <strain evidence="2 3">4G-K06</strain>
    </source>
</reference>
<dbReference type="EMBL" id="QRBE01000021">
    <property type="protein sequence ID" value="RDS78851.1"/>
    <property type="molecule type" value="Genomic_DNA"/>
</dbReference>
<dbReference type="RefSeq" id="WP_115497487.1">
    <property type="nucleotide sequence ID" value="NZ_QRBE01000021.1"/>
</dbReference>
<keyword evidence="1" id="KW-0732">Signal</keyword>
<organism evidence="2 3">
    <name type="scientific">Dyella monticola</name>
    <dbReference type="NCBI Taxonomy" id="1927958"/>
    <lineage>
        <taxon>Bacteria</taxon>
        <taxon>Pseudomonadati</taxon>
        <taxon>Pseudomonadota</taxon>
        <taxon>Gammaproteobacteria</taxon>
        <taxon>Lysobacterales</taxon>
        <taxon>Rhodanobacteraceae</taxon>
        <taxon>Dyella</taxon>
    </lineage>
</organism>
<keyword evidence="3" id="KW-1185">Reference proteome</keyword>
<dbReference type="Pfam" id="PF07920">
    <property type="entry name" value="DUF1684"/>
    <property type="match status" value="1"/>
</dbReference>
<gene>
    <name evidence="2" type="ORF">DWU98_20640</name>
</gene>
<protein>
    <submittedName>
        <fullName evidence="2">DUF1684 domain-containing protein</fullName>
    </submittedName>
</protein>
<feature type="signal peptide" evidence="1">
    <location>
        <begin position="1"/>
        <end position="20"/>
    </location>
</feature>
<evidence type="ECO:0000313" key="3">
    <source>
        <dbReference type="Proteomes" id="UP000254258"/>
    </source>
</evidence>
<dbReference type="InterPro" id="IPR012467">
    <property type="entry name" value="DUF1684"/>
</dbReference>
<dbReference type="PANTHER" id="PTHR41913:SF1">
    <property type="entry name" value="DUF1684 DOMAIN-CONTAINING PROTEIN"/>
    <property type="match status" value="1"/>
</dbReference>
<sequence>MWRNVLAGLILSTGVTLVHANPSQPSTAPDAYQQSIEQWRAARVARLTAPDGWLSLIGLEWLQQGANKVGSASDNDIVLQAGPAHLGVVTLDAKGRVHITLAPGSGATVDGKPVHEATLIDDMHVIGHAQPTKVAFGEANFYVIDREGRKALRVKDTEAATRKHFLGIDYFPIDPSWHIVADWVPFDPPHDLQMGSVIGTIDTVKVPGKAVFTRDGHTYELLPYQEEPGGELFFVLADRTSGHETYGAARFLYAALPQNGKVVLDFNQAYNPPCAFTPFATCPLAPPENRLDLKITAGEKKYRGEH</sequence>